<evidence type="ECO:0000256" key="3">
    <source>
        <dbReference type="PROSITE-ProRule" id="PRU00339"/>
    </source>
</evidence>
<dbReference type="Gene3D" id="1.25.40.10">
    <property type="entry name" value="Tetratricopeptide repeat domain"/>
    <property type="match status" value="2"/>
</dbReference>
<evidence type="ECO:0000256" key="1">
    <source>
        <dbReference type="ARBA" id="ARBA00022737"/>
    </source>
</evidence>
<dbReference type="PANTHER" id="PTHR44858">
    <property type="entry name" value="TETRATRICOPEPTIDE REPEAT PROTEIN 6"/>
    <property type="match status" value="1"/>
</dbReference>
<evidence type="ECO:0000313" key="5">
    <source>
        <dbReference type="Proteomes" id="UP001167796"/>
    </source>
</evidence>
<dbReference type="InterPro" id="IPR011990">
    <property type="entry name" value="TPR-like_helical_dom_sf"/>
</dbReference>
<dbReference type="SUPFAM" id="SSF48452">
    <property type="entry name" value="TPR-like"/>
    <property type="match status" value="1"/>
</dbReference>
<reference evidence="4" key="1">
    <citation type="submission" date="2023-07" db="EMBL/GenBank/DDBJ databases">
        <authorList>
            <person name="Kim M.K."/>
        </authorList>
    </citation>
    <scope>NUCLEOTIDE SEQUENCE</scope>
    <source>
        <strain evidence="4">M29</strain>
    </source>
</reference>
<dbReference type="EMBL" id="JAUQSX010000010">
    <property type="protein sequence ID" value="MDO7848268.1"/>
    <property type="molecule type" value="Genomic_DNA"/>
</dbReference>
<feature type="repeat" description="TPR" evidence="3">
    <location>
        <begin position="140"/>
        <end position="173"/>
    </location>
</feature>
<dbReference type="InterPro" id="IPR050498">
    <property type="entry name" value="Ycf3"/>
</dbReference>
<protein>
    <submittedName>
        <fullName evidence="4">Tetratricopeptide repeat protein</fullName>
    </submittedName>
</protein>
<accession>A0ABT9AFD7</accession>
<dbReference type="Pfam" id="PF00515">
    <property type="entry name" value="TPR_1"/>
    <property type="match status" value="1"/>
</dbReference>
<dbReference type="SMART" id="SM00028">
    <property type="entry name" value="TPR"/>
    <property type="match status" value="3"/>
</dbReference>
<dbReference type="Proteomes" id="UP001167796">
    <property type="component" value="Unassembled WGS sequence"/>
</dbReference>
<feature type="repeat" description="TPR" evidence="3">
    <location>
        <begin position="174"/>
        <end position="207"/>
    </location>
</feature>
<dbReference type="Pfam" id="PF13424">
    <property type="entry name" value="TPR_12"/>
    <property type="match status" value="1"/>
</dbReference>
<dbReference type="PANTHER" id="PTHR44858:SF1">
    <property type="entry name" value="UDP-N-ACETYLGLUCOSAMINE--PEPTIDE N-ACETYLGLUCOSAMINYLTRANSFERASE SPINDLY-RELATED"/>
    <property type="match status" value="1"/>
</dbReference>
<evidence type="ECO:0000256" key="2">
    <source>
        <dbReference type="ARBA" id="ARBA00022803"/>
    </source>
</evidence>
<proteinExistence type="predicted"/>
<comment type="caution">
    <text evidence="4">The sequence shown here is derived from an EMBL/GenBank/DDBJ whole genome shotgun (WGS) entry which is preliminary data.</text>
</comment>
<name>A0ABT9AFD7_9BACT</name>
<dbReference type="InterPro" id="IPR019734">
    <property type="entry name" value="TPR_rpt"/>
</dbReference>
<evidence type="ECO:0000313" key="4">
    <source>
        <dbReference type="EMBL" id="MDO7848268.1"/>
    </source>
</evidence>
<keyword evidence="1" id="KW-0677">Repeat</keyword>
<sequence>MASPTPPRRRANLGPISTGIDTVSTVDAPAYLSFSAEQWRSSVQICLRCEGELLALRMSKLFEKERPGDFDAGDRAFQAALRENVDKLQLSIDKYTALLARPNPDLSAYNNRGYALLVLGKYKEAIPDFNQAIALRAVEAYAYNNRGFAYLRSGRASKALADIQHSLQLDPVNSYAHRNLGIYFYEQGQYEPALAALERAQALNAQTPHLQRYLQLAKHSLDQSSQ</sequence>
<keyword evidence="2 3" id="KW-0802">TPR repeat</keyword>
<organism evidence="4 5">
    <name type="scientific">Hymenobacter mellowenesis</name>
    <dbReference type="NCBI Taxonomy" id="3063995"/>
    <lineage>
        <taxon>Bacteria</taxon>
        <taxon>Pseudomonadati</taxon>
        <taxon>Bacteroidota</taxon>
        <taxon>Cytophagia</taxon>
        <taxon>Cytophagales</taxon>
        <taxon>Hymenobacteraceae</taxon>
        <taxon>Hymenobacter</taxon>
    </lineage>
</organism>
<keyword evidence="5" id="KW-1185">Reference proteome</keyword>
<dbReference type="RefSeq" id="WP_305012949.1">
    <property type="nucleotide sequence ID" value="NZ_JAUQSX010000010.1"/>
</dbReference>
<feature type="repeat" description="TPR" evidence="3">
    <location>
        <begin position="106"/>
        <end position="139"/>
    </location>
</feature>
<dbReference type="PROSITE" id="PS50005">
    <property type="entry name" value="TPR"/>
    <property type="match status" value="3"/>
</dbReference>
<gene>
    <name evidence="4" type="ORF">Q5H92_18015</name>
</gene>